<dbReference type="Pfam" id="PF07679">
    <property type="entry name" value="I-set"/>
    <property type="match status" value="1"/>
</dbReference>
<evidence type="ECO:0000259" key="16">
    <source>
        <dbReference type="PROSITE" id="PS50835"/>
    </source>
</evidence>
<sequence>MRLDPVHFSMLLIGVSFACYSPSLNSVQDQAYKSAVVIEGKVQSAPGNASAERYRVDVKVLDVWPLNSGGLEREQLVTVGEFGSAAPCAKVKKNHKYIFFMDPTDEPLVFKALFAPLDTSGKNLKKDVGRILCEDCAVAPKLKPIKNPIIVDEGRKFTVKCVASGNPDPAYTWFKDGNELKGGRRIKIKSNQKSSRVLINKAKLEDSGNYTCVVENSVGKDNSTGTVNVQSITTTPSPGSGHARKCNETQKAYCVNGGDCYFIDGIKQLSCK</sequence>
<dbReference type="PROSITE" id="PS51257">
    <property type="entry name" value="PROKAR_LIPOPROTEIN"/>
    <property type="match status" value="1"/>
</dbReference>
<evidence type="ECO:0000256" key="11">
    <source>
        <dbReference type="ARBA" id="ARBA00023030"/>
    </source>
</evidence>
<dbReference type="InterPro" id="IPR036179">
    <property type="entry name" value="Ig-like_dom_sf"/>
</dbReference>
<keyword evidence="14" id="KW-0393">Immunoglobulin domain</keyword>
<dbReference type="InterPro" id="IPR007110">
    <property type="entry name" value="Ig-like_dom"/>
</dbReference>
<feature type="domain" description="Ig-like" evidence="16">
    <location>
        <begin position="140"/>
        <end position="233"/>
    </location>
</feature>
<dbReference type="PANTHER" id="PTHR11100:SF24">
    <property type="entry name" value="PRO-NEUREGULIN-2, MEMBRANE-BOUND ISOFORM ISOFORM X1"/>
    <property type="match status" value="1"/>
</dbReference>
<comment type="subcellular location">
    <subcellularLocation>
        <location evidence="1">Cell membrane</location>
        <topology evidence="1">Single-pass type I membrane protein</topology>
    </subcellularLocation>
    <subcellularLocation>
        <location evidence="2">Secreted</location>
    </subcellularLocation>
</comment>
<gene>
    <name evidence="17" type="ORF">FQA47_018744</name>
</gene>
<dbReference type="InterPro" id="IPR057909">
    <property type="entry name" value="NRG2_N"/>
</dbReference>
<dbReference type="GO" id="GO:0005615">
    <property type="term" value="C:extracellular space"/>
    <property type="evidence" value="ECO:0007669"/>
    <property type="project" value="TreeGrafter"/>
</dbReference>
<evidence type="ECO:0000256" key="3">
    <source>
        <dbReference type="ARBA" id="ARBA00022475"/>
    </source>
</evidence>
<dbReference type="GO" id="GO:0005886">
    <property type="term" value="C:plasma membrane"/>
    <property type="evidence" value="ECO:0007669"/>
    <property type="project" value="UniProtKB-SubCell"/>
</dbReference>
<comment type="caution">
    <text evidence="17">The sequence shown here is derived from an EMBL/GenBank/DDBJ whole genome shotgun (WGS) entry which is preliminary data.</text>
</comment>
<dbReference type="GO" id="GO:0008083">
    <property type="term" value="F:growth factor activity"/>
    <property type="evidence" value="ECO:0007669"/>
    <property type="project" value="UniProtKB-KW"/>
</dbReference>
<evidence type="ECO:0000313" key="17">
    <source>
        <dbReference type="EMBL" id="KAF6714448.1"/>
    </source>
</evidence>
<dbReference type="GO" id="GO:0035556">
    <property type="term" value="P:intracellular signal transduction"/>
    <property type="evidence" value="ECO:0007669"/>
    <property type="project" value="TreeGrafter"/>
</dbReference>
<evidence type="ECO:0000256" key="12">
    <source>
        <dbReference type="ARBA" id="ARBA00023136"/>
    </source>
</evidence>
<evidence type="ECO:0000256" key="2">
    <source>
        <dbReference type="ARBA" id="ARBA00004613"/>
    </source>
</evidence>
<dbReference type="GO" id="GO:0007155">
    <property type="term" value="P:cell adhesion"/>
    <property type="evidence" value="ECO:0007669"/>
    <property type="project" value="UniProtKB-KW"/>
</dbReference>
<dbReference type="AlphaFoldDB" id="A0A834BJL3"/>
<evidence type="ECO:0000256" key="8">
    <source>
        <dbReference type="ARBA" id="ARBA00022737"/>
    </source>
</evidence>
<keyword evidence="12" id="KW-0472">Membrane</keyword>
<dbReference type="SUPFAM" id="SSF48726">
    <property type="entry name" value="Immunoglobulin"/>
    <property type="match status" value="1"/>
</dbReference>
<dbReference type="GO" id="GO:0048513">
    <property type="term" value="P:animal organ development"/>
    <property type="evidence" value="ECO:0007669"/>
    <property type="project" value="TreeGrafter"/>
</dbReference>
<evidence type="ECO:0000256" key="10">
    <source>
        <dbReference type="ARBA" id="ARBA00022989"/>
    </source>
</evidence>
<dbReference type="InterPro" id="IPR003599">
    <property type="entry name" value="Ig_sub"/>
</dbReference>
<keyword evidence="13" id="KW-1015">Disulfide bond</keyword>
<dbReference type="EMBL" id="WKFB01001242">
    <property type="protein sequence ID" value="KAF6714448.1"/>
    <property type="molecule type" value="Genomic_DNA"/>
</dbReference>
<reference evidence="17" key="1">
    <citation type="journal article" name="BMC Genomics">
        <title>Long-read sequencing and de novo genome assembly of marine medaka (Oryzias melastigma).</title>
        <authorList>
            <person name="Liang P."/>
            <person name="Saqib H.S.A."/>
            <person name="Ni X."/>
            <person name="Shen Y."/>
        </authorList>
    </citation>
    <scope>NUCLEOTIDE SEQUENCE</scope>
    <source>
        <strain evidence="17">Bigg-433</strain>
    </source>
</reference>
<keyword evidence="5" id="KW-0245">EGF-like domain</keyword>
<keyword evidence="4" id="KW-0964">Secreted</keyword>
<dbReference type="InterPro" id="IPR013098">
    <property type="entry name" value="Ig_I-set"/>
</dbReference>
<evidence type="ECO:0000256" key="9">
    <source>
        <dbReference type="ARBA" id="ARBA00022889"/>
    </source>
</evidence>
<dbReference type="PROSITE" id="PS50835">
    <property type="entry name" value="IG_LIKE"/>
    <property type="match status" value="1"/>
</dbReference>
<name>A0A834BJL3_ORYME</name>
<dbReference type="InterPro" id="IPR040180">
    <property type="entry name" value="Neuregulin"/>
</dbReference>
<accession>A0A834BJL3</accession>
<organism evidence="17 18">
    <name type="scientific">Oryzias melastigma</name>
    <name type="common">Marine medaka</name>
    <dbReference type="NCBI Taxonomy" id="30732"/>
    <lineage>
        <taxon>Eukaryota</taxon>
        <taxon>Metazoa</taxon>
        <taxon>Chordata</taxon>
        <taxon>Craniata</taxon>
        <taxon>Vertebrata</taxon>
        <taxon>Euteleostomi</taxon>
        <taxon>Actinopterygii</taxon>
        <taxon>Neopterygii</taxon>
        <taxon>Teleostei</taxon>
        <taxon>Neoteleostei</taxon>
        <taxon>Acanthomorphata</taxon>
        <taxon>Ovalentaria</taxon>
        <taxon>Atherinomorphae</taxon>
        <taxon>Beloniformes</taxon>
        <taxon>Adrianichthyidae</taxon>
        <taxon>Oryziinae</taxon>
        <taxon>Oryzias</taxon>
    </lineage>
</organism>
<keyword evidence="6" id="KW-0812">Transmembrane</keyword>
<evidence type="ECO:0000256" key="5">
    <source>
        <dbReference type="ARBA" id="ARBA00022536"/>
    </source>
</evidence>
<evidence type="ECO:0000256" key="14">
    <source>
        <dbReference type="ARBA" id="ARBA00023319"/>
    </source>
</evidence>
<feature type="chain" id="PRO_5032866163" evidence="15">
    <location>
        <begin position="19"/>
        <end position="272"/>
    </location>
</feature>
<dbReference type="Proteomes" id="UP000646548">
    <property type="component" value="Unassembled WGS sequence"/>
</dbReference>
<dbReference type="PANTHER" id="PTHR11100">
    <property type="entry name" value="HEREGULIN-NEUREGULIN FAMILY MEMBER"/>
    <property type="match status" value="1"/>
</dbReference>
<dbReference type="SMART" id="SM00409">
    <property type="entry name" value="IG"/>
    <property type="match status" value="1"/>
</dbReference>
<keyword evidence="11" id="KW-0339">Growth factor</keyword>
<keyword evidence="10" id="KW-1133">Transmembrane helix</keyword>
<evidence type="ECO:0000256" key="7">
    <source>
        <dbReference type="ARBA" id="ARBA00022729"/>
    </source>
</evidence>
<evidence type="ECO:0000256" key="15">
    <source>
        <dbReference type="SAM" id="SignalP"/>
    </source>
</evidence>
<keyword evidence="9" id="KW-0130">Cell adhesion</keyword>
<dbReference type="InterPro" id="IPR013783">
    <property type="entry name" value="Ig-like_fold"/>
</dbReference>
<dbReference type="Pfam" id="PF25518">
    <property type="entry name" value="NRG2_N"/>
    <property type="match status" value="1"/>
</dbReference>
<keyword evidence="3" id="KW-1003">Cell membrane</keyword>
<feature type="signal peptide" evidence="15">
    <location>
        <begin position="1"/>
        <end position="18"/>
    </location>
</feature>
<dbReference type="GO" id="GO:0007399">
    <property type="term" value="P:nervous system development"/>
    <property type="evidence" value="ECO:0007669"/>
    <property type="project" value="InterPro"/>
</dbReference>
<evidence type="ECO:0000256" key="1">
    <source>
        <dbReference type="ARBA" id="ARBA00004251"/>
    </source>
</evidence>
<evidence type="ECO:0000313" key="18">
    <source>
        <dbReference type="Proteomes" id="UP000646548"/>
    </source>
</evidence>
<dbReference type="Gene3D" id="2.10.25.10">
    <property type="entry name" value="Laminin"/>
    <property type="match status" value="1"/>
</dbReference>
<evidence type="ECO:0000256" key="6">
    <source>
        <dbReference type="ARBA" id="ARBA00022692"/>
    </source>
</evidence>
<keyword evidence="7 15" id="KW-0732">Signal</keyword>
<evidence type="ECO:0000256" key="4">
    <source>
        <dbReference type="ARBA" id="ARBA00022525"/>
    </source>
</evidence>
<protein>
    <submittedName>
        <fullName evidence="17">Pro-neuregulin-2, membrane-bound isoform</fullName>
    </submittedName>
</protein>
<dbReference type="InterPro" id="IPR003598">
    <property type="entry name" value="Ig_sub2"/>
</dbReference>
<dbReference type="Gene3D" id="2.60.40.10">
    <property type="entry name" value="Immunoglobulins"/>
    <property type="match status" value="1"/>
</dbReference>
<dbReference type="SMART" id="SM00408">
    <property type="entry name" value="IGc2"/>
    <property type="match status" value="1"/>
</dbReference>
<dbReference type="FunFam" id="2.60.40.10:FF:000017">
    <property type="entry name" value="Down syndrome cell adhesion molecule b"/>
    <property type="match status" value="1"/>
</dbReference>
<keyword evidence="8" id="KW-0677">Repeat</keyword>
<proteinExistence type="predicted"/>
<evidence type="ECO:0000256" key="13">
    <source>
        <dbReference type="ARBA" id="ARBA00023157"/>
    </source>
</evidence>